<dbReference type="GO" id="GO:0016757">
    <property type="term" value="F:glycosyltransferase activity"/>
    <property type="evidence" value="ECO:0007669"/>
    <property type="project" value="InterPro"/>
</dbReference>
<sequence>MRWFKFQRTHPIVITVHDIAYIRFPYLLNKSRQIYKKYILNSSIKKADIIIADSHSTKRDIVEFFNVDEKKIKVVHLGVESRFRPISNVEDYRTRNNLPSKMILNIGTLEPRKNVVALIKAFKKLQERGFKDYVLVIAGEKGWLYKRIFEEIKSSGVEQSIRLLGVVRDEDLPLLYNCTDLFVYPSLYEGFGLPPLEAMACGIPVITSNTSSLPEVVGNAGIMVGPDDVNSLCEAMHNVLKDKELWHHMSKKGLERAKLFSWEETARKVLEIYDLAIAKNNH</sequence>
<evidence type="ECO:0008006" key="5">
    <source>
        <dbReference type="Google" id="ProtNLM"/>
    </source>
</evidence>
<comment type="caution">
    <text evidence="4">The sequence shown here is derived from an EMBL/GenBank/DDBJ whole genome shotgun (WGS) entry which is preliminary data.</text>
</comment>
<keyword evidence="1" id="KW-0808">Transferase</keyword>
<evidence type="ECO:0000259" key="3">
    <source>
        <dbReference type="Pfam" id="PF13439"/>
    </source>
</evidence>
<evidence type="ECO:0000313" key="4">
    <source>
        <dbReference type="EMBL" id="KKL77736.1"/>
    </source>
</evidence>
<dbReference type="Pfam" id="PF00534">
    <property type="entry name" value="Glycos_transf_1"/>
    <property type="match status" value="1"/>
</dbReference>
<gene>
    <name evidence="4" type="ORF">LCGC14_2031920</name>
</gene>
<dbReference type="PANTHER" id="PTHR46401:SF2">
    <property type="entry name" value="GLYCOSYLTRANSFERASE WBBK-RELATED"/>
    <property type="match status" value="1"/>
</dbReference>
<dbReference type="AlphaFoldDB" id="A0A0F9FH01"/>
<reference evidence="4" key="1">
    <citation type="journal article" date="2015" name="Nature">
        <title>Complex archaea that bridge the gap between prokaryotes and eukaryotes.</title>
        <authorList>
            <person name="Spang A."/>
            <person name="Saw J.H."/>
            <person name="Jorgensen S.L."/>
            <person name="Zaremba-Niedzwiedzka K."/>
            <person name="Martijn J."/>
            <person name="Lind A.E."/>
            <person name="van Eijk R."/>
            <person name="Schleper C."/>
            <person name="Guy L."/>
            <person name="Ettema T.J."/>
        </authorList>
    </citation>
    <scope>NUCLEOTIDE SEQUENCE</scope>
</reference>
<feature type="domain" description="Glycosyltransferase subfamily 4-like N-terminal" evidence="3">
    <location>
        <begin position="8"/>
        <end position="80"/>
    </location>
</feature>
<dbReference type="Gene3D" id="3.40.50.2000">
    <property type="entry name" value="Glycogen Phosphorylase B"/>
    <property type="match status" value="2"/>
</dbReference>
<dbReference type="SUPFAM" id="SSF53756">
    <property type="entry name" value="UDP-Glycosyltransferase/glycogen phosphorylase"/>
    <property type="match status" value="1"/>
</dbReference>
<dbReference type="CDD" id="cd03809">
    <property type="entry name" value="GT4_MtfB-like"/>
    <property type="match status" value="1"/>
</dbReference>
<dbReference type="Pfam" id="PF13439">
    <property type="entry name" value="Glyco_transf_4"/>
    <property type="match status" value="1"/>
</dbReference>
<proteinExistence type="predicted"/>
<evidence type="ECO:0000259" key="2">
    <source>
        <dbReference type="Pfam" id="PF00534"/>
    </source>
</evidence>
<accession>A0A0F9FH01</accession>
<protein>
    <recommendedName>
        <fullName evidence="5">Glycosyl transferase family 1 domain-containing protein</fullName>
    </recommendedName>
</protein>
<feature type="domain" description="Glycosyl transferase family 1" evidence="2">
    <location>
        <begin position="97"/>
        <end position="254"/>
    </location>
</feature>
<dbReference type="GO" id="GO:0009103">
    <property type="term" value="P:lipopolysaccharide biosynthetic process"/>
    <property type="evidence" value="ECO:0007669"/>
    <property type="project" value="TreeGrafter"/>
</dbReference>
<dbReference type="EMBL" id="LAZR01023663">
    <property type="protein sequence ID" value="KKL77736.1"/>
    <property type="molecule type" value="Genomic_DNA"/>
</dbReference>
<dbReference type="InterPro" id="IPR028098">
    <property type="entry name" value="Glyco_trans_4-like_N"/>
</dbReference>
<dbReference type="FunFam" id="3.40.50.2000:FF:000119">
    <property type="entry name" value="Glycosyl transferase group 1"/>
    <property type="match status" value="1"/>
</dbReference>
<evidence type="ECO:0000256" key="1">
    <source>
        <dbReference type="ARBA" id="ARBA00022679"/>
    </source>
</evidence>
<dbReference type="PANTHER" id="PTHR46401">
    <property type="entry name" value="GLYCOSYLTRANSFERASE WBBK-RELATED"/>
    <property type="match status" value="1"/>
</dbReference>
<name>A0A0F9FH01_9ZZZZ</name>
<organism evidence="4">
    <name type="scientific">marine sediment metagenome</name>
    <dbReference type="NCBI Taxonomy" id="412755"/>
    <lineage>
        <taxon>unclassified sequences</taxon>
        <taxon>metagenomes</taxon>
        <taxon>ecological metagenomes</taxon>
    </lineage>
</organism>
<dbReference type="InterPro" id="IPR001296">
    <property type="entry name" value="Glyco_trans_1"/>
</dbReference>